<dbReference type="GO" id="GO:0003824">
    <property type="term" value="F:catalytic activity"/>
    <property type="evidence" value="ECO:0007669"/>
    <property type="project" value="InterPro"/>
</dbReference>
<evidence type="ECO:0000313" key="1">
    <source>
        <dbReference type="EMBL" id="KAF2221087.1"/>
    </source>
</evidence>
<reference evidence="2" key="1">
    <citation type="journal article" date="2020" name="Stud. Mycol.">
        <title>101 Dothideomycetes genomes: A test case for predicting lifestyles and emergence of pathogens.</title>
        <authorList>
            <person name="Haridas S."/>
            <person name="Albert R."/>
            <person name="Binder M."/>
            <person name="Bloem J."/>
            <person name="LaButti K."/>
            <person name="Salamov A."/>
            <person name="Andreopoulos B."/>
            <person name="Baker S."/>
            <person name="Barry K."/>
            <person name="Bills G."/>
            <person name="Bluhm B."/>
            <person name="Cannon C."/>
            <person name="Castanera R."/>
            <person name="Culley D."/>
            <person name="Daum C."/>
            <person name="Ezra D."/>
            <person name="Gonzalez J."/>
            <person name="Henrissat B."/>
            <person name="Kuo A."/>
            <person name="Liang C."/>
            <person name="Lipzen A."/>
            <person name="Lutzoni F."/>
            <person name="Magnuson J."/>
            <person name="Mondo S."/>
            <person name="Nolan M."/>
            <person name="Ohm R."/>
            <person name="Pangilinan J."/>
            <person name="Park H.-J."/>
            <person name="Ramirez L."/>
            <person name="Alfaro M."/>
            <person name="Sun H."/>
            <person name="Tritt A."/>
            <person name="Yoshinaga Y."/>
            <person name="Zwiers L.-H."/>
            <person name="Turgeon B."/>
            <person name="Goodwin S."/>
            <person name="Spatafora J."/>
            <person name="Crous P."/>
            <person name="Grigoriev I."/>
        </authorList>
    </citation>
    <scope>NUCLEOTIDE SEQUENCE [LARGE SCALE GENOMIC DNA]</scope>
    <source>
        <strain evidence="2">CECT 20119</strain>
    </source>
</reference>
<protein>
    <submittedName>
        <fullName evidence="1">Uncharacterized protein</fullName>
    </submittedName>
</protein>
<evidence type="ECO:0000313" key="2">
    <source>
        <dbReference type="Proteomes" id="UP000799538"/>
    </source>
</evidence>
<keyword evidence="2" id="KW-1185">Reference proteome</keyword>
<dbReference type="EMBL" id="ML992511">
    <property type="protein sequence ID" value="KAF2221087.1"/>
    <property type="molecule type" value="Genomic_DNA"/>
</dbReference>
<dbReference type="Proteomes" id="UP000799538">
    <property type="component" value="Unassembled WGS sequence"/>
</dbReference>
<name>A0A6A6G5W1_9PEZI</name>
<gene>
    <name evidence="1" type="ORF">BDZ85DRAFT_302361</name>
</gene>
<dbReference type="GO" id="GO:0009116">
    <property type="term" value="P:nucleoside metabolic process"/>
    <property type="evidence" value="ECO:0007669"/>
    <property type="project" value="InterPro"/>
</dbReference>
<dbReference type="InterPro" id="IPR035994">
    <property type="entry name" value="Nucleoside_phosphorylase_sf"/>
</dbReference>
<proteinExistence type="predicted"/>
<sequence>MASARRSRGGCEVGIICAIGTEEVAVLAMVDERHPQIQTPATDQIAYGYGTICSINIVIACLPVDDAMLSTQSAPFGAWPLTPDELHAALVCETLCVRGDDIRECFHGNDGRESCQGLIEMLSDNDDIGSGAELPDIVLSQSVSDDNLYIFDQEVQDRTSSLVPELRPLMLVLFCDSGFKANTSFKPNVMVT</sequence>
<accession>A0A6A6G5W1</accession>
<dbReference type="Gene3D" id="3.40.50.1580">
    <property type="entry name" value="Nucleoside phosphorylase domain"/>
    <property type="match status" value="1"/>
</dbReference>
<dbReference type="AlphaFoldDB" id="A0A6A6G5W1"/>
<organism evidence="1 2">
    <name type="scientific">Elsinoe ampelina</name>
    <dbReference type="NCBI Taxonomy" id="302913"/>
    <lineage>
        <taxon>Eukaryota</taxon>
        <taxon>Fungi</taxon>
        <taxon>Dikarya</taxon>
        <taxon>Ascomycota</taxon>
        <taxon>Pezizomycotina</taxon>
        <taxon>Dothideomycetes</taxon>
        <taxon>Dothideomycetidae</taxon>
        <taxon>Myriangiales</taxon>
        <taxon>Elsinoaceae</taxon>
        <taxon>Elsinoe</taxon>
    </lineage>
</organism>